<proteinExistence type="predicted"/>
<dbReference type="SUPFAM" id="SSF51695">
    <property type="entry name" value="PLC-like phosphodiesterases"/>
    <property type="match status" value="1"/>
</dbReference>
<gene>
    <name evidence="3" type="ORF">SRIM_029755</name>
</gene>
<dbReference type="PANTHER" id="PTHR46211">
    <property type="entry name" value="GLYCEROPHOSPHORYL DIESTER PHOSPHODIESTERASE"/>
    <property type="match status" value="1"/>
</dbReference>
<dbReference type="GO" id="GO:0006629">
    <property type="term" value="P:lipid metabolic process"/>
    <property type="evidence" value="ECO:0007669"/>
    <property type="project" value="InterPro"/>
</dbReference>
<dbReference type="PANTHER" id="PTHR46211:SF1">
    <property type="entry name" value="GLYCEROPHOSPHODIESTER PHOSPHODIESTERASE, CYTOPLASMIC"/>
    <property type="match status" value="1"/>
</dbReference>
<sequence>MRPARRAADPAPVPAPAERTPAGQAPPAARLTDPIPTRGQVAVIGHRGAPYEARENTLASLRAALEAGADAVEIDVRLTADRVPVLLHDATLERLWGHDRSLASLTYGLVAELTAGGVPTLRDALALTAKYPSARALIDLPDPAAAAAAVTEVRESDAEARTYYCGGGLSMLAVRAADPAAELALSWCRTAPPRPELLARVRPRWLNYHFGLVTRELVERAHGDGYLFAAWTIDTPRATRRLKRAGVDAVTTNRVAAVRAVL</sequence>
<dbReference type="Proteomes" id="UP000011074">
    <property type="component" value="Chromosome"/>
</dbReference>
<dbReference type="Pfam" id="PF03009">
    <property type="entry name" value="GDPD"/>
    <property type="match status" value="1"/>
</dbReference>
<reference evidence="3" key="2">
    <citation type="submission" date="2020-01" db="EMBL/GenBank/DDBJ databases">
        <authorList>
            <person name="Algora L."/>
            <person name="Schniete J.K."/>
            <person name="MacFadyen A."/>
            <person name="Hoskisson P.A."/>
            <person name="Hunter I.S."/>
            <person name="Herron P.R."/>
        </authorList>
    </citation>
    <scope>NUCLEOTIDE SEQUENCE</scope>
    <source>
        <strain evidence="3">ATCC 10970</strain>
    </source>
</reference>
<dbReference type="AlphaFoldDB" id="A0A8A1UWU1"/>
<reference evidence="3" key="3">
    <citation type="journal article" date="2021" name="bioRxiv">
        <title>Bilateral symmetry of linear streptomycete chromosomes.</title>
        <authorList>
            <person name="Algora-Gallardo L."/>
            <person name="Schniete J.K."/>
            <person name="Mark D.R."/>
            <person name="Hunter I.S."/>
            <person name="Herron P.R."/>
        </authorList>
    </citation>
    <scope>NUCLEOTIDE SEQUENCE</scope>
    <source>
        <strain evidence="3">ATCC 10970</strain>
    </source>
</reference>
<feature type="region of interest" description="Disordered" evidence="1">
    <location>
        <begin position="1"/>
        <end position="34"/>
    </location>
</feature>
<evidence type="ECO:0000259" key="2">
    <source>
        <dbReference type="PROSITE" id="PS51704"/>
    </source>
</evidence>
<dbReference type="InterPro" id="IPR030395">
    <property type="entry name" value="GP_PDE_dom"/>
</dbReference>
<reference evidence="3" key="1">
    <citation type="submission" date="2012-12" db="EMBL/GenBank/DDBJ databases">
        <authorList>
            <person name="Pethick F.E."/>
            <person name="MacFadyen A.C."/>
            <person name="Tang Z."/>
            <person name="Sangal V."/>
            <person name="Tze-Tze L."/>
            <person name="Chu J."/>
            <person name="Guo M."/>
            <person name="Kirby R."/>
            <person name="Hoskisson P.A."/>
            <person name="Herron P.R."/>
            <person name="Hunter I.S."/>
        </authorList>
    </citation>
    <scope>NUCLEOTIDE SEQUENCE</scope>
    <source>
        <strain evidence="3">ATCC 10970</strain>
    </source>
</reference>
<organism evidence="3 4">
    <name type="scientific">Streptomyces rimosus subsp. rimosus (strain ATCC 10970 / DSM 40260 / JCM 4667 / NRRL 2234)</name>
    <dbReference type="NCBI Taxonomy" id="1265868"/>
    <lineage>
        <taxon>Bacteria</taxon>
        <taxon>Bacillati</taxon>
        <taxon>Actinomycetota</taxon>
        <taxon>Actinomycetes</taxon>
        <taxon>Kitasatosporales</taxon>
        <taxon>Streptomycetaceae</taxon>
        <taxon>Streptomyces</taxon>
    </lineage>
</organism>
<protein>
    <submittedName>
        <fullName evidence="3">Glycerophosphodiester phosphodiesterase</fullName>
    </submittedName>
</protein>
<dbReference type="Gene3D" id="3.20.20.190">
    <property type="entry name" value="Phosphatidylinositol (PI) phosphodiesterase"/>
    <property type="match status" value="1"/>
</dbReference>
<evidence type="ECO:0000313" key="4">
    <source>
        <dbReference type="Proteomes" id="UP000011074"/>
    </source>
</evidence>
<dbReference type="EMBL" id="CP048261">
    <property type="protein sequence ID" value="QST83801.1"/>
    <property type="molecule type" value="Genomic_DNA"/>
</dbReference>
<dbReference type="CDD" id="cd08556">
    <property type="entry name" value="GDPD"/>
    <property type="match status" value="1"/>
</dbReference>
<evidence type="ECO:0000313" key="3">
    <source>
        <dbReference type="EMBL" id="QST83801.1"/>
    </source>
</evidence>
<evidence type="ECO:0000256" key="1">
    <source>
        <dbReference type="SAM" id="MobiDB-lite"/>
    </source>
</evidence>
<dbReference type="PROSITE" id="PS51704">
    <property type="entry name" value="GP_PDE"/>
    <property type="match status" value="1"/>
</dbReference>
<accession>A0A8A1UWU1</accession>
<name>A0A8A1UWU1_STRR1</name>
<feature type="domain" description="GP-PDE" evidence="2">
    <location>
        <begin position="41"/>
        <end position="262"/>
    </location>
</feature>
<dbReference type="InterPro" id="IPR017946">
    <property type="entry name" value="PLC-like_Pdiesterase_TIM-brl"/>
</dbReference>
<dbReference type="GO" id="GO:0008081">
    <property type="term" value="F:phosphoric diester hydrolase activity"/>
    <property type="evidence" value="ECO:0007669"/>
    <property type="project" value="InterPro"/>
</dbReference>